<proteinExistence type="predicted"/>
<dbReference type="Proteomes" id="UP001374535">
    <property type="component" value="Chromosome 10"/>
</dbReference>
<sequence length="102" mass="12212">MSCFAACFCHFLNFVIKQCQLDIDFVCKYILCFYLLWQAILQFFFEKGAKVTFYQKDRVNVKVYLIICKFQIYSELLCEVSQAISNLDLCYSELCSLYQQKW</sequence>
<name>A0AAQ3RGU6_VIGMU</name>
<dbReference type="AlphaFoldDB" id="A0AAQ3RGU6"/>
<gene>
    <name evidence="1" type="ORF">V8G54_032594</name>
</gene>
<keyword evidence="2" id="KW-1185">Reference proteome</keyword>
<reference evidence="1 2" key="1">
    <citation type="journal article" date="2023" name="Life. Sci Alliance">
        <title>Evolutionary insights into 3D genome organization and epigenetic landscape of Vigna mungo.</title>
        <authorList>
            <person name="Junaid A."/>
            <person name="Singh B."/>
            <person name="Bhatia S."/>
        </authorList>
    </citation>
    <scope>NUCLEOTIDE SEQUENCE [LARGE SCALE GENOMIC DNA]</scope>
    <source>
        <strain evidence="1">Urdbean</strain>
    </source>
</reference>
<dbReference type="EMBL" id="CP144691">
    <property type="protein sequence ID" value="WVY93506.1"/>
    <property type="molecule type" value="Genomic_DNA"/>
</dbReference>
<protein>
    <submittedName>
        <fullName evidence="1">Uncharacterized protein</fullName>
    </submittedName>
</protein>
<accession>A0AAQ3RGU6</accession>
<evidence type="ECO:0000313" key="1">
    <source>
        <dbReference type="EMBL" id="WVY93506.1"/>
    </source>
</evidence>
<evidence type="ECO:0000313" key="2">
    <source>
        <dbReference type="Proteomes" id="UP001374535"/>
    </source>
</evidence>
<organism evidence="1 2">
    <name type="scientific">Vigna mungo</name>
    <name type="common">Black gram</name>
    <name type="synonym">Phaseolus mungo</name>
    <dbReference type="NCBI Taxonomy" id="3915"/>
    <lineage>
        <taxon>Eukaryota</taxon>
        <taxon>Viridiplantae</taxon>
        <taxon>Streptophyta</taxon>
        <taxon>Embryophyta</taxon>
        <taxon>Tracheophyta</taxon>
        <taxon>Spermatophyta</taxon>
        <taxon>Magnoliopsida</taxon>
        <taxon>eudicotyledons</taxon>
        <taxon>Gunneridae</taxon>
        <taxon>Pentapetalae</taxon>
        <taxon>rosids</taxon>
        <taxon>fabids</taxon>
        <taxon>Fabales</taxon>
        <taxon>Fabaceae</taxon>
        <taxon>Papilionoideae</taxon>
        <taxon>50 kb inversion clade</taxon>
        <taxon>NPAAA clade</taxon>
        <taxon>indigoferoid/millettioid clade</taxon>
        <taxon>Phaseoleae</taxon>
        <taxon>Vigna</taxon>
    </lineage>
</organism>